<dbReference type="AlphaFoldDB" id="A0A1I1Z940"/>
<keyword evidence="3" id="KW-0732">Signal</keyword>
<evidence type="ECO:0000313" key="4">
    <source>
        <dbReference type="EMBL" id="SFE28281.1"/>
    </source>
</evidence>
<evidence type="ECO:0000256" key="1">
    <source>
        <dbReference type="SAM" id="MobiDB-lite"/>
    </source>
</evidence>
<dbReference type="EMBL" id="FOMX01000011">
    <property type="protein sequence ID" value="SFE28281.1"/>
    <property type="molecule type" value="Genomic_DNA"/>
</dbReference>
<feature type="signal peptide" evidence="3">
    <location>
        <begin position="1"/>
        <end position="25"/>
    </location>
</feature>
<reference evidence="5" key="1">
    <citation type="submission" date="2016-10" db="EMBL/GenBank/DDBJ databases">
        <authorList>
            <person name="Varghese N."/>
            <person name="Submissions S."/>
        </authorList>
    </citation>
    <scope>NUCLEOTIDE SEQUENCE [LARGE SCALE GENOMIC DNA]</scope>
    <source>
        <strain evidence="5">ATCC 25963</strain>
    </source>
</reference>
<gene>
    <name evidence="4" type="ORF">SAMN02745121_03700</name>
</gene>
<evidence type="ECO:0000256" key="3">
    <source>
        <dbReference type="SAM" id="SignalP"/>
    </source>
</evidence>
<feature type="compositionally biased region" description="Pro residues" evidence="1">
    <location>
        <begin position="31"/>
        <end position="43"/>
    </location>
</feature>
<proteinExistence type="predicted"/>
<evidence type="ECO:0000256" key="2">
    <source>
        <dbReference type="SAM" id="Phobius"/>
    </source>
</evidence>
<feature type="chain" id="PRO_5011761599" evidence="3">
    <location>
        <begin position="26"/>
        <end position="337"/>
    </location>
</feature>
<feature type="compositionally biased region" description="Acidic residues" evidence="1">
    <location>
        <begin position="46"/>
        <end position="58"/>
    </location>
</feature>
<keyword evidence="5" id="KW-1185">Reference proteome</keyword>
<keyword evidence="2" id="KW-0472">Membrane</keyword>
<evidence type="ECO:0000313" key="5">
    <source>
        <dbReference type="Proteomes" id="UP000199400"/>
    </source>
</evidence>
<name>A0A1I1Z940_9BACT</name>
<organism evidence="4 5">
    <name type="scientific">Nannocystis exedens</name>
    <dbReference type="NCBI Taxonomy" id="54"/>
    <lineage>
        <taxon>Bacteria</taxon>
        <taxon>Pseudomonadati</taxon>
        <taxon>Myxococcota</taxon>
        <taxon>Polyangia</taxon>
        <taxon>Nannocystales</taxon>
        <taxon>Nannocystaceae</taxon>
        <taxon>Nannocystis</taxon>
    </lineage>
</organism>
<dbReference type="NCBIfam" id="TIGR04565">
    <property type="entry name" value="OMP_myx_plus"/>
    <property type="match status" value="1"/>
</dbReference>
<dbReference type="RefSeq" id="WP_143140640.1">
    <property type="nucleotide sequence ID" value="NZ_FOMX01000011.1"/>
</dbReference>
<dbReference type="Proteomes" id="UP000199400">
    <property type="component" value="Unassembled WGS sequence"/>
</dbReference>
<keyword evidence="2" id="KW-0812">Transmembrane</keyword>
<keyword evidence="2" id="KW-1133">Transmembrane helix</keyword>
<dbReference type="OrthoDB" id="5495025at2"/>
<sequence>MRRSLTGSAVLLAAWAFTAPGTAAAAVAAPAPAPAATPAPAPAAPADDDTIVLDEAEGDTPAKPAGEAKAGGEAGASTDLFGDENKGKAPPTGEAGKVSATSEADQLKQDKAFITVVQRQRFLKKKRFELQPQVGITVNDPFVRHYTVGAELNYWITNRMAVGITGTAFFGNKTSRYTNIRFQESVLLTANKTLWQASVNFLYNPFYGKIAVFNRALMHWESYIQVGGGAIQTQVIPRYEAIHEPFRHLTGQGNFAIGARFYGPRVDWLSVNFGVRTWIYQDKLEPPERGPGPNQLEMYDDPGVAKDNAVKKLAFNVVFFLGLSFYFPTTFQYTTRR</sequence>
<feature type="transmembrane region" description="Helical" evidence="2">
    <location>
        <begin position="313"/>
        <end position="331"/>
    </location>
</feature>
<feature type="region of interest" description="Disordered" evidence="1">
    <location>
        <begin position="23"/>
        <end position="103"/>
    </location>
</feature>
<protein>
    <submittedName>
        <fullName evidence="4">Outer membrane beta-barrel protein</fullName>
    </submittedName>
</protein>
<accession>A0A1I1Z940</accession>
<dbReference type="InterPro" id="IPR030820">
    <property type="entry name" value="OMP_myx_plus_Proteobacteria"/>
</dbReference>